<dbReference type="SUPFAM" id="SSF47823">
    <property type="entry name" value="lambda integrase-like, N-terminal domain"/>
    <property type="match status" value="1"/>
</dbReference>
<evidence type="ECO:0000313" key="4">
    <source>
        <dbReference type="Proteomes" id="UP000001058"/>
    </source>
</evidence>
<dbReference type="AlphaFoldDB" id="D8TRI6"/>
<feature type="compositionally biased region" description="Low complexity" evidence="2">
    <location>
        <begin position="52"/>
        <end position="61"/>
    </location>
</feature>
<reference evidence="3 4" key="1">
    <citation type="journal article" date="2010" name="Science">
        <title>Genomic analysis of organismal complexity in the multicellular green alga Volvox carteri.</title>
        <authorList>
            <person name="Prochnik S.E."/>
            <person name="Umen J."/>
            <person name="Nedelcu A.M."/>
            <person name="Hallmann A."/>
            <person name="Miller S.M."/>
            <person name="Nishii I."/>
            <person name="Ferris P."/>
            <person name="Kuo A."/>
            <person name="Mitros T."/>
            <person name="Fritz-Laylin L.K."/>
            <person name="Hellsten U."/>
            <person name="Chapman J."/>
            <person name="Simakov O."/>
            <person name="Rensing S.A."/>
            <person name="Terry A."/>
            <person name="Pangilinan J."/>
            <person name="Kapitonov V."/>
            <person name="Jurka J."/>
            <person name="Salamov A."/>
            <person name="Shapiro H."/>
            <person name="Schmutz J."/>
            <person name="Grimwood J."/>
            <person name="Lindquist E."/>
            <person name="Lucas S."/>
            <person name="Grigoriev I.V."/>
            <person name="Schmitt R."/>
            <person name="Kirk D."/>
            <person name="Rokhsar D.S."/>
        </authorList>
    </citation>
    <scope>NUCLEOTIDE SEQUENCE [LARGE SCALE GENOMIC DNA]</scope>
    <source>
        <strain evidence="4">f. Nagariensis / Eve</strain>
    </source>
</reference>
<evidence type="ECO:0000256" key="1">
    <source>
        <dbReference type="ARBA" id="ARBA00023125"/>
    </source>
</evidence>
<feature type="region of interest" description="Disordered" evidence="2">
    <location>
        <begin position="34"/>
        <end position="61"/>
    </location>
</feature>
<evidence type="ECO:0000256" key="2">
    <source>
        <dbReference type="SAM" id="MobiDB-lite"/>
    </source>
</evidence>
<dbReference type="Gene3D" id="1.10.150.130">
    <property type="match status" value="1"/>
</dbReference>
<feature type="region of interest" description="Disordered" evidence="2">
    <location>
        <begin position="110"/>
        <end position="148"/>
    </location>
</feature>
<organism evidence="4">
    <name type="scientific">Volvox carteri f. nagariensis</name>
    <dbReference type="NCBI Taxonomy" id="3068"/>
    <lineage>
        <taxon>Eukaryota</taxon>
        <taxon>Viridiplantae</taxon>
        <taxon>Chlorophyta</taxon>
        <taxon>core chlorophytes</taxon>
        <taxon>Chlorophyceae</taxon>
        <taxon>CS clade</taxon>
        <taxon>Chlamydomonadales</taxon>
        <taxon>Volvocaceae</taxon>
        <taxon>Volvox</taxon>
    </lineage>
</organism>
<accession>D8TRI6</accession>
<keyword evidence="1" id="KW-0238">DNA-binding</keyword>
<name>D8TRI6_VOLCA</name>
<protein>
    <submittedName>
        <fullName evidence="3">Uncharacterized protein</fullName>
    </submittedName>
</protein>
<dbReference type="KEGG" id="vcn:VOLCADRAFT_89367"/>
<dbReference type="OrthoDB" id="559090at2759"/>
<evidence type="ECO:0000313" key="3">
    <source>
        <dbReference type="EMBL" id="EFJ50000.1"/>
    </source>
</evidence>
<dbReference type="InterPro" id="IPR010998">
    <property type="entry name" value="Integrase_recombinase_N"/>
</dbReference>
<sequence length="596" mass="63540">MSALNNEQVQQRQGTAAQDGANLVINATTGFAGPSTSEAGGITFPPLPNRTSPPAGSPATGAAVVTTAIQQNITPLQQQMAEQSQLLASMAKVITAGQNPAATVLSPAQAAAASVAPDKAKRSKEKRKKKEESSSSSSSSSSDDEAPERLRRLVDRIEAQQPTDPSGFRKQIFHGFATQGKLALALLAEDPPNVKGATKVLKPLIRRAEVGMAVTNTLAAEPRIGLAAADICFSILCNEDKFRDKTKPRKLVDGVKDQALKRAASRSGPIAVRLCARHDFGCQAAFGRGQGLGLLWRIMERARACLSWPVLHVYEFFAVAFKSHKGSHNLNHTMTDADVDAFLSLIGSETELDPVVLADVQRALESNAQQFGDQKSSKAVPDFAAGQLSDTQPGKRLAVQKGTTRHPVVTQAPTDTAPVLHRKQPARSADDEKDLAARAGALLEPLGDCVTADLQALAAQLAQEAPESLAARTTKDYATVWRQFRSWWEAHNFPWDIYSTPGELVALYLLALLNTSRADGVGPGRVRLASAAISTYFRMAGKATPTEHAACGIVRTLAEKRLHGRPLQRDALEPEDIAALARLVEGPEISSCGATG</sequence>
<feature type="region of interest" description="Disordered" evidence="2">
    <location>
        <begin position="1"/>
        <end position="20"/>
    </location>
</feature>
<keyword evidence="4" id="KW-1185">Reference proteome</keyword>
<proteinExistence type="predicted"/>
<gene>
    <name evidence="3" type="ORF">VOLCADRAFT_89367</name>
</gene>
<feature type="compositionally biased region" description="Polar residues" evidence="2">
    <location>
        <begin position="1"/>
        <end position="16"/>
    </location>
</feature>
<dbReference type="GO" id="GO:0003677">
    <property type="term" value="F:DNA binding"/>
    <property type="evidence" value="ECO:0007669"/>
    <property type="project" value="UniProtKB-KW"/>
</dbReference>
<dbReference type="InParanoid" id="D8TRI6"/>
<dbReference type="RefSeq" id="XP_002949065.1">
    <property type="nucleotide sequence ID" value="XM_002949019.1"/>
</dbReference>
<dbReference type="GeneID" id="9623670"/>
<dbReference type="EMBL" id="GL378333">
    <property type="protein sequence ID" value="EFJ50000.1"/>
    <property type="molecule type" value="Genomic_DNA"/>
</dbReference>
<dbReference type="Proteomes" id="UP000001058">
    <property type="component" value="Unassembled WGS sequence"/>
</dbReference>